<keyword evidence="1" id="KW-0472">Membrane</keyword>
<reference evidence="3 5" key="2">
    <citation type="submission" date="2024-07" db="EMBL/GenBank/DDBJ databases">
        <title>Genomic Encyclopedia of Type Strains, Phase V (KMG-V): Genome sequencing to study the core and pangenomes of soil and plant-associated prokaryotes.</title>
        <authorList>
            <person name="Whitman W."/>
        </authorList>
    </citation>
    <scope>NUCLEOTIDE SEQUENCE [LARGE SCALE GENOMIC DNA]</scope>
    <source>
        <strain evidence="3 5">USDA 415</strain>
    </source>
</reference>
<dbReference type="EMBL" id="JAFICZ010000001">
    <property type="protein sequence ID" value="MBP1293241.1"/>
    <property type="molecule type" value="Genomic_DNA"/>
</dbReference>
<protein>
    <submittedName>
        <fullName evidence="2">Uncharacterized protein</fullName>
    </submittedName>
</protein>
<sequence length="32" mass="3510">MSRFRASEWIVPPVIVPLFLLLLVCAAAILNG</sequence>
<evidence type="ECO:0000313" key="4">
    <source>
        <dbReference type="Proteomes" id="UP000673383"/>
    </source>
</evidence>
<comment type="caution">
    <text evidence="2">The sequence shown here is derived from an EMBL/GenBank/DDBJ whole genome shotgun (WGS) entry which is preliminary data.</text>
</comment>
<evidence type="ECO:0000313" key="5">
    <source>
        <dbReference type="Proteomes" id="UP001565471"/>
    </source>
</evidence>
<dbReference type="Proteomes" id="UP000673383">
    <property type="component" value="Unassembled WGS sequence"/>
</dbReference>
<proteinExistence type="predicted"/>
<evidence type="ECO:0000313" key="3">
    <source>
        <dbReference type="EMBL" id="MEY9319423.1"/>
    </source>
</evidence>
<reference evidence="2" key="1">
    <citation type="submission" date="2021-02" db="EMBL/GenBank/DDBJ databases">
        <title>Genomic Encyclopedia of Type Strains, Phase IV (KMG-V): Genome sequencing to study the core and pangenomes of soil and plant-associated prokaryotes.</title>
        <authorList>
            <person name="Whitman W."/>
        </authorList>
    </citation>
    <scope>NUCLEOTIDE SEQUENCE</scope>
    <source>
        <strain evidence="2">USDA 406</strain>
    </source>
</reference>
<gene>
    <name evidence="3" type="ORF">ABIF29_006222</name>
    <name evidence="2" type="ORF">JOH49_002994</name>
</gene>
<dbReference type="Proteomes" id="UP001565471">
    <property type="component" value="Unassembled WGS sequence"/>
</dbReference>
<keyword evidence="1" id="KW-1133">Transmembrane helix</keyword>
<evidence type="ECO:0000256" key="1">
    <source>
        <dbReference type="SAM" id="Phobius"/>
    </source>
</evidence>
<accession>A0A8I2C5D9</accession>
<keyword evidence="1" id="KW-0812">Transmembrane</keyword>
<evidence type="ECO:0000313" key="2">
    <source>
        <dbReference type="EMBL" id="MBP1293241.1"/>
    </source>
</evidence>
<name>A0A8I2C5D9_BRAEL</name>
<keyword evidence="5" id="KW-1185">Reference proteome</keyword>
<organism evidence="2 4">
    <name type="scientific">Bradyrhizobium elkanii</name>
    <dbReference type="NCBI Taxonomy" id="29448"/>
    <lineage>
        <taxon>Bacteria</taxon>
        <taxon>Pseudomonadati</taxon>
        <taxon>Pseudomonadota</taxon>
        <taxon>Alphaproteobacteria</taxon>
        <taxon>Hyphomicrobiales</taxon>
        <taxon>Nitrobacteraceae</taxon>
        <taxon>Bradyrhizobium</taxon>
    </lineage>
</organism>
<dbReference type="EMBL" id="JBGBZA010000002">
    <property type="protein sequence ID" value="MEY9319423.1"/>
    <property type="molecule type" value="Genomic_DNA"/>
</dbReference>
<dbReference type="AlphaFoldDB" id="A0A8I2C5D9"/>
<feature type="transmembrane region" description="Helical" evidence="1">
    <location>
        <begin position="9"/>
        <end position="30"/>
    </location>
</feature>